<organism evidence="1">
    <name type="scientific">marine metagenome</name>
    <dbReference type="NCBI Taxonomy" id="408172"/>
    <lineage>
        <taxon>unclassified sequences</taxon>
        <taxon>metagenomes</taxon>
        <taxon>ecological metagenomes</taxon>
    </lineage>
</organism>
<protein>
    <recommendedName>
        <fullName evidence="2">Peptidase M10 metallopeptidase domain-containing protein</fullName>
    </recommendedName>
</protein>
<reference evidence="1" key="1">
    <citation type="submission" date="2018-05" db="EMBL/GenBank/DDBJ databases">
        <authorList>
            <person name="Lanie J.A."/>
            <person name="Ng W.-L."/>
            <person name="Kazmierczak K.M."/>
            <person name="Andrzejewski T.M."/>
            <person name="Davidsen T.M."/>
            <person name="Wayne K.J."/>
            <person name="Tettelin H."/>
            <person name="Glass J.I."/>
            <person name="Rusch D."/>
            <person name="Podicherti R."/>
            <person name="Tsui H.-C.T."/>
            <person name="Winkler M.E."/>
        </authorList>
    </citation>
    <scope>NUCLEOTIDE SEQUENCE</scope>
</reference>
<dbReference type="EMBL" id="UINC01017380">
    <property type="protein sequence ID" value="SVA71966.1"/>
    <property type="molecule type" value="Genomic_DNA"/>
</dbReference>
<gene>
    <name evidence="1" type="ORF">METZ01_LOCUS124820</name>
</gene>
<evidence type="ECO:0000313" key="1">
    <source>
        <dbReference type="EMBL" id="SVA71966.1"/>
    </source>
</evidence>
<dbReference type="AlphaFoldDB" id="A0A381Y4B0"/>
<proteinExistence type="predicted"/>
<accession>A0A381Y4B0</accession>
<sequence length="110" mass="11641">MGHDDLGNICGLASFAYDSAGALELCTVKVNMFYDDMNCTRVTSTITHEIGYCIGVFKHTTDGGLIDENANGSREITSTVTVMLGLLYTIAPGTKSVTNCSPDVPAARIS</sequence>
<evidence type="ECO:0008006" key="2">
    <source>
        <dbReference type="Google" id="ProtNLM"/>
    </source>
</evidence>
<name>A0A381Y4B0_9ZZZZ</name>